<gene>
    <name evidence="1" type="ORF">A3J50_02210</name>
</gene>
<dbReference type="AlphaFoldDB" id="A0A1G1WRP1"/>
<dbReference type="Proteomes" id="UP000177821">
    <property type="component" value="Unassembled WGS sequence"/>
</dbReference>
<organism evidence="1 2">
    <name type="scientific">Candidatus Woykebacteria bacterium RIFCSPHIGHO2_02_FULL_43_16b</name>
    <dbReference type="NCBI Taxonomy" id="1802601"/>
    <lineage>
        <taxon>Bacteria</taxon>
        <taxon>Candidatus Woykeibacteriota</taxon>
    </lineage>
</organism>
<accession>A0A1G1WRP1</accession>
<reference evidence="1 2" key="1">
    <citation type="journal article" date="2016" name="Nat. Commun.">
        <title>Thousands of microbial genomes shed light on interconnected biogeochemical processes in an aquifer system.</title>
        <authorList>
            <person name="Anantharaman K."/>
            <person name="Brown C.T."/>
            <person name="Hug L.A."/>
            <person name="Sharon I."/>
            <person name="Castelle C.J."/>
            <person name="Probst A.J."/>
            <person name="Thomas B.C."/>
            <person name="Singh A."/>
            <person name="Wilkins M.J."/>
            <person name="Karaoz U."/>
            <person name="Brodie E.L."/>
            <person name="Williams K.H."/>
            <person name="Hubbard S.S."/>
            <person name="Banfield J.F."/>
        </authorList>
    </citation>
    <scope>NUCLEOTIDE SEQUENCE [LARGE SCALE GENOMIC DNA]</scope>
</reference>
<evidence type="ECO:0000313" key="1">
    <source>
        <dbReference type="EMBL" id="OGY30241.1"/>
    </source>
</evidence>
<evidence type="ECO:0000313" key="2">
    <source>
        <dbReference type="Proteomes" id="UP000177821"/>
    </source>
</evidence>
<sequence>MVATISTQTDRERQLLLQIVAAVTPYLRYMDKPWPTQGGPRLVTLGYEGGSHALIDRNGDFFYSSGPNDLGEVAVEYLIKEFGFQRMCFWFTYLLDVRYGHLKQRADSMEEARKTIQSLIDSLISSDQEEIGELICVANVTFHWHVVDRGSTNSRRVLMASFYSYCPRHRDGKCEARTRFSDVTVAEASLLGSGVYALNTNPIRLYNSGMFCPGEDCGIGYRIPRRGVKELVALTIQFLIAHDCRYITPNE</sequence>
<dbReference type="EMBL" id="MHCX01000004">
    <property type="protein sequence ID" value="OGY30241.1"/>
    <property type="molecule type" value="Genomic_DNA"/>
</dbReference>
<protein>
    <submittedName>
        <fullName evidence="1">Uncharacterized protein</fullName>
    </submittedName>
</protein>
<comment type="caution">
    <text evidence="1">The sequence shown here is derived from an EMBL/GenBank/DDBJ whole genome shotgun (WGS) entry which is preliminary data.</text>
</comment>
<name>A0A1G1WRP1_9BACT</name>
<proteinExistence type="predicted"/>